<dbReference type="InterPro" id="IPR045567">
    <property type="entry name" value="CofH/MnqC-like_C"/>
</dbReference>
<dbReference type="InterPro" id="IPR034405">
    <property type="entry name" value="F420"/>
</dbReference>
<keyword evidence="2" id="KW-0479">Metal-binding</keyword>
<evidence type="ECO:0000256" key="2">
    <source>
        <dbReference type="ARBA" id="ARBA00022485"/>
    </source>
</evidence>
<dbReference type="GO" id="GO:0044689">
    <property type="term" value="F:7,8-didemethyl-8-hydroxy-5-deazariboflavin synthase activity"/>
    <property type="evidence" value="ECO:0007669"/>
    <property type="project" value="TreeGrafter"/>
</dbReference>
<proteinExistence type="predicted"/>
<evidence type="ECO:0000259" key="3">
    <source>
        <dbReference type="Pfam" id="PF19288"/>
    </source>
</evidence>
<name>A0A382R2E8_9ZZZZ</name>
<keyword evidence="2" id="KW-0411">Iron-sulfur</keyword>
<dbReference type="Pfam" id="PF19288">
    <property type="entry name" value="CofH_C"/>
    <property type="match status" value="1"/>
</dbReference>
<dbReference type="PANTHER" id="PTHR43076:SF1">
    <property type="entry name" value="LIPOYL SYNTHASE 2"/>
    <property type="match status" value="1"/>
</dbReference>
<keyword evidence="2" id="KW-0408">Iron</keyword>
<dbReference type="GO" id="GO:0051539">
    <property type="term" value="F:4 iron, 4 sulfur cluster binding"/>
    <property type="evidence" value="ECO:0007669"/>
    <property type="project" value="UniProtKB-KW"/>
</dbReference>
<evidence type="ECO:0000313" key="4">
    <source>
        <dbReference type="EMBL" id="SVC91387.1"/>
    </source>
</evidence>
<dbReference type="EMBL" id="UINC01118327">
    <property type="protein sequence ID" value="SVC91387.1"/>
    <property type="molecule type" value="Genomic_DNA"/>
</dbReference>
<accession>A0A382R2E8</accession>
<dbReference type="AlphaFoldDB" id="A0A382R2E8"/>
<dbReference type="InterPro" id="IPR013785">
    <property type="entry name" value="Aldolase_TIM"/>
</dbReference>
<sequence>MFGHIDGPENWARHLLKIRDLQAKTGGFTEFVPLPFVHMEAPMFLKGKARKGPTWRETLLMHAVSRLSLHPLIPNIQVSWVKLGSIAVSACLQAGANDLGGTLMNESISRAAGNQHGQEMGPREMESLITAIGRKPVQRTTLYQSAPGSQREKSFSASPLTGIVQSPAGKYARTRVPLDRLSDAVR</sequence>
<keyword evidence="2" id="KW-0004">4Fe-4S</keyword>
<gene>
    <name evidence="4" type="ORF">METZ01_LOCUS344241</name>
</gene>
<dbReference type="Gene3D" id="3.20.20.70">
    <property type="entry name" value="Aldolase class I"/>
    <property type="match status" value="1"/>
</dbReference>
<dbReference type="PANTHER" id="PTHR43076">
    <property type="entry name" value="FO SYNTHASE (COFH)"/>
    <property type="match status" value="1"/>
</dbReference>
<feature type="domain" description="CofH/MqnC-like C-terminal" evidence="3">
    <location>
        <begin position="27"/>
        <end position="145"/>
    </location>
</feature>
<organism evidence="4">
    <name type="scientific">marine metagenome</name>
    <dbReference type="NCBI Taxonomy" id="408172"/>
    <lineage>
        <taxon>unclassified sequences</taxon>
        <taxon>metagenomes</taxon>
        <taxon>ecological metagenomes</taxon>
    </lineage>
</organism>
<reference evidence="4" key="1">
    <citation type="submission" date="2018-05" db="EMBL/GenBank/DDBJ databases">
        <authorList>
            <person name="Lanie J.A."/>
            <person name="Ng W.-L."/>
            <person name="Kazmierczak K.M."/>
            <person name="Andrzejewski T.M."/>
            <person name="Davidsen T.M."/>
            <person name="Wayne K.J."/>
            <person name="Tettelin H."/>
            <person name="Glass J.I."/>
            <person name="Rusch D."/>
            <person name="Podicherti R."/>
            <person name="Tsui H.-C.T."/>
            <person name="Winkler M.E."/>
        </authorList>
    </citation>
    <scope>NUCLEOTIDE SEQUENCE</scope>
</reference>
<evidence type="ECO:0000256" key="1">
    <source>
        <dbReference type="ARBA" id="ARBA00001966"/>
    </source>
</evidence>
<comment type="cofactor">
    <cofactor evidence="1">
        <name>[4Fe-4S] cluster</name>
        <dbReference type="ChEBI" id="CHEBI:49883"/>
    </cofactor>
</comment>
<dbReference type="InterPro" id="IPR058240">
    <property type="entry name" value="rSAM_sf"/>
</dbReference>
<dbReference type="SUPFAM" id="SSF102114">
    <property type="entry name" value="Radical SAM enzymes"/>
    <property type="match status" value="1"/>
</dbReference>
<protein>
    <recommendedName>
        <fullName evidence="3">CofH/MqnC-like C-terminal domain-containing protein</fullName>
    </recommendedName>
</protein>